<feature type="region of interest" description="Disordered" evidence="1">
    <location>
        <begin position="295"/>
        <end position="320"/>
    </location>
</feature>
<accession>A0A6A5TUR5</accession>
<feature type="region of interest" description="Disordered" evidence="1">
    <location>
        <begin position="131"/>
        <end position="165"/>
    </location>
</feature>
<sequence length="320" mass="35710">MFHSVRGSFPSRHAVEKVISLLSGPLPPHQVEELETLLCDETENVLAQDIDTTQPTPLVNGMSQAWASALVPFGTRPLSQAERTTISERVLRVALRYIRENPGQDTDMANLEYYNDLLHGQDGAIEEALQPEPQHQHQPEPEPEPEPKHQSEPEVEPTPPMMMERPTDLPEGACAIPVHLVTAFEGEVPGGLWMLVIGNIRRFHGVLERVLDTSKGRVGGEREAQSLREEAFGSSFRGVIGGLAGEFLEQAAVVSATFSSFFHVPTQPPLVNRKHAFKQRHAPLLQFTSNIKKKKKARKLPLQSRPELPRNRKYNTRVTA</sequence>
<organism evidence="2 3">
    <name type="scientific">Byssothecium circinans</name>
    <dbReference type="NCBI Taxonomy" id="147558"/>
    <lineage>
        <taxon>Eukaryota</taxon>
        <taxon>Fungi</taxon>
        <taxon>Dikarya</taxon>
        <taxon>Ascomycota</taxon>
        <taxon>Pezizomycotina</taxon>
        <taxon>Dothideomycetes</taxon>
        <taxon>Pleosporomycetidae</taxon>
        <taxon>Pleosporales</taxon>
        <taxon>Massarineae</taxon>
        <taxon>Massarinaceae</taxon>
        <taxon>Byssothecium</taxon>
    </lineage>
</organism>
<evidence type="ECO:0000313" key="2">
    <source>
        <dbReference type="EMBL" id="KAF1952667.1"/>
    </source>
</evidence>
<name>A0A6A5TUR5_9PLEO</name>
<keyword evidence="3" id="KW-1185">Reference proteome</keyword>
<reference evidence="2" key="1">
    <citation type="journal article" date="2020" name="Stud. Mycol.">
        <title>101 Dothideomycetes genomes: a test case for predicting lifestyles and emergence of pathogens.</title>
        <authorList>
            <person name="Haridas S."/>
            <person name="Albert R."/>
            <person name="Binder M."/>
            <person name="Bloem J."/>
            <person name="Labutti K."/>
            <person name="Salamov A."/>
            <person name="Andreopoulos B."/>
            <person name="Baker S."/>
            <person name="Barry K."/>
            <person name="Bills G."/>
            <person name="Bluhm B."/>
            <person name="Cannon C."/>
            <person name="Castanera R."/>
            <person name="Culley D."/>
            <person name="Daum C."/>
            <person name="Ezra D."/>
            <person name="Gonzalez J."/>
            <person name="Henrissat B."/>
            <person name="Kuo A."/>
            <person name="Liang C."/>
            <person name="Lipzen A."/>
            <person name="Lutzoni F."/>
            <person name="Magnuson J."/>
            <person name="Mondo S."/>
            <person name="Nolan M."/>
            <person name="Ohm R."/>
            <person name="Pangilinan J."/>
            <person name="Park H.-J."/>
            <person name="Ramirez L."/>
            <person name="Alfaro M."/>
            <person name="Sun H."/>
            <person name="Tritt A."/>
            <person name="Yoshinaga Y."/>
            <person name="Zwiers L.-H."/>
            <person name="Turgeon B."/>
            <person name="Goodwin S."/>
            <person name="Spatafora J."/>
            <person name="Crous P."/>
            <person name="Grigoriev I."/>
        </authorList>
    </citation>
    <scope>NUCLEOTIDE SEQUENCE</scope>
    <source>
        <strain evidence="2">CBS 675.92</strain>
    </source>
</reference>
<protein>
    <submittedName>
        <fullName evidence="2">Uncharacterized protein</fullName>
    </submittedName>
</protein>
<gene>
    <name evidence="2" type="ORF">CC80DRAFT_571887</name>
</gene>
<feature type="compositionally biased region" description="Basic and acidic residues" evidence="1">
    <location>
        <begin position="134"/>
        <end position="152"/>
    </location>
</feature>
<evidence type="ECO:0000313" key="3">
    <source>
        <dbReference type="Proteomes" id="UP000800035"/>
    </source>
</evidence>
<dbReference type="AlphaFoldDB" id="A0A6A5TUR5"/>
<feature type="compositionally biased region" description="Basic residues" evidence="1">
    <location>
        <begin position="311"/>
        <end position="320"/>
    </location>
</feature>
<dbReference type="EMBL" id="ML977009">
    <property type="protein sequence ID" value="KAF1952667.1"/>
    <property type="molecule type" value="Genomic_DNA"/>
</dbReference>
<evidence type="ECO:0000256" key="1">
    <source>
        <dbReference type="SAM" id="MobiDB-lite"/>
    </source>
</evidence>
<dbReference type="Proteomes" id="UP000800035">
    <property type="component" value="Unassembled WGS sequence"/>
</dbReference>
<proteinExistence type="predicted"/>